<feature type="region of interest" description="Disordered" evidence="4">
    <location>
        <begin position="192"/>
        <end position="250"/>
    </location>
</feature>
<feature type="region of interest" description="Disordered" evidence="4">
    <location>
        <begin position="595"/>
        <end position="617"/>
    </location>
</feature>
<dbReference type="EC" id="3.1.3.48" evidence="1"/>
<reference evidence="6" key="2">
    <citation type="submission" date="2025-08" db="UniProtKB">
        <authorList>
            <consortium name="Ensembl"/>
        </authorList>
    </citation>
    <scope>IDENTIFICATION</scope>
</reference>
<dbReference type="Gene3D" id="3.90.190.10">
    <property type="entry name" value="Protein tyrosine phosphatase superfamily"/>
    <property type="match status" value="2"/>
</dbReference>
<feature type="region of interest" description="Disordered" evidence="4">
    <location>
        <begin position="526"/>
        <end position="572"/>
    </location>
</feature>
<dbReference type="InterPro" id="IPR000242">
    <property type="entry name" value="PTP_cat"/>
</dbReference>
<dbReference type="GeneTree" id="ENSGT00940000160958"/>
<dbReference type="GO" id="GO:0050868">
    <property type="term" value="P:negative regulation of T cell activation"/>
    <property type="evidence" value="ECO:0007669"/>
    <property type="project" value="TreeGrafter"/>
</dbReference>
<reference evidence="6 7" key="1">
    <citation type="journal article" date="2010" name="Nature">
        <title>The sequence and de novo assembly of the giant panda genome.</title>
        <authorList>
            <person name="Li R."/>
            <person name="Fan W."/>
            <person name="Tian G."/>
            <person name="Zhu H."/>
            <person name="He L."/>
            <person name="Cai J."/>
            <person name="Huang Q."/>
            <person name="Cai Q."/>
            <person name="Li B."/>
            <person name="Bai Y."/>
            <person name="Zhang Z."/>
            <person name="Zhang Y."/>
            <person name="Wang W."/>
            <person name="Li J."/>
            <person name="Wei F."/>
            <person name="Li H."/>
            <person name="Jian M."/>
            <person name="Li J."/>
            <person name="Zhang Z."/>
            <person name="Nielsen R."/>
            <person name="Li D."/>
            <person name="Gu W."/>
            <person name="Yang Z."/>
            <person name="Xuan Z."/>
            <person name="Ryder O.A."/>
            <person name="Leung F.C."/>
            <person name="Zhou Y."/>
            <person name="Cao J."/>
            <person name="Sun X."/>
            <person name="Fu Y."/>
            <person name="Fang X."/>
            <person name="Guo X."/>
            <person name="Wang B."/>
            <person name="Hou R."/>
            <person name="Shen F."/>
            <person name="Mu B."/>
            <person name="Ni P."/>
            <person name="Lin R."/>
            <person name="Qian W."/>
            <person name="Wang G."/>
            <person name="Yu C."/>
            <person name="Nie W."/>
            <person name="Wang J."/>
            <person name="Wu Z."/>
            <person name="Liang H."/>
            <person name="Min J."/>
            <person name="Wu Q."/>
            <person name="Cheng S."/>
            <person name="Ruan J."/>
            <person name="Wang M."/>
            <person name="Shi Z."/>
            <person name="Wen M."/>
            <person name="Liu B."/>
            <person name="Ren X."/>
            <person name="Zheng H."/>
            <person name="Dong D."/>
            <person name="Cook K."/>
            <person name="Shan G."/>
            <person name="Zhang H."/>
            <person name="Kosiol C."/>
            <person name="Xie X."/>
            <person name="Lu Z."/>
            <person name="Zheng H."/>
            <person name="Li Y."/>
            <person name="Steiner C.C."/>
            <person name="Lam T.T."/>
            <person name="Lin S."/>
            <person name="Zhang Q."/>
            <person name="Li G."/>
            <person name="Tian J."/>
            <person name="Gong T."/>
            <person name="Liu H."/>
            <person name="Zhang D."/>
            <person name="Fang L."/>
            <person name="Ye C."/>
            <person name="Zhang J."/>
            <person name="Hu W."/>
            <person name="Xu A."/>
            <person name="Ren Y."/>
            <person name="Zhang G."/>
            <person name="Bruford M.W."/>
            <person name="Li Q."/>
            <person name="Ma L."/>
            <person name="Guo Y."/>
            <person name="An N."/>
            <person name="Hu Y."/>
            <person name="Zheng Y."/>
            <person name="Shi Y."/>
            <person name="Li Z."/>
            <person name="Liu Q."/>
            <person name="Chen Y."/>
            <person name="Zhao J."/>
            <person name="Qu N."/>
            <person name="Zhao S."/>
            <person name="Tian F."/>
            <person name="Wang X."/>
            <person name="Wang H."/>
            <person name="Xu L."/>
            <person name="Liu X."/>
            <person name="Vinar T."/>
            <person name="Wang Y."/>
            <person name="Lam T.W."/>
            <person name="Yiu S.M."/>
            <person name="Liu S."/>
            <person name="Zhang H."/>
            <person name="Li D."/>
            <person name="Huang Y."/>
            <person name="Wang X."/>
            <person name="Yang G."/>
            <person name="Jiang Z."/>
            <person name="Wang J."/>
            <person name="Qin N."/>
            <person name="Li L."/>
            <person name="Li J."/>
            <person name="Bolund L."/>
            <person name="Kristiansen K."/>
            <person name="Wong G.K."/>
            <person name="Olson M."/>
            <person name="Zhang X."/>
            <person name="Li S."/>
            <person name="Yang H."/>
            <person name="Wang J."/>
            <person name="Wang J."/>
        </authorList>
    </citation>
    <scope>NUCLEOTIDE SEQUENCE [LARGE SCALE GENOMIC DNA]</scope>
</reference>
<dbReference type="Proteomes" id="UP000008912">
    <property type="component" value="Unassembled WGS sequence"/>
</dbReference>
<gene>
    <name evidence="6" type="primary">PTPN22</name>
</gene>
<sequence length="664" mass="74247">MDQREILYKFLEEAQNKKANKEEFADEFLKLKRQSTKYKADKTYPTTVAEIPTNIKKNRYKDILPYDHSRVELSLITSDEDSNYINANFIKGVYGPKGYIATQGPLSTTLLDFWRMIWEYSVLILPENFSVFSLIQEMRTQRPSFVQTQEQYELVYQAILELFKRQMDVIKDQHSGTEIQAQYSALEQNPALETESYSPNLPKSGIREAKMKQPSKQRLRVKSEEASSFDLRTSDRSEQEGLVLPPSEQSSAFDPLELNCSCNKNADTTTNWETKAFPIVGEPLQKHRSLDWSAILFGACPNSKPADVAGRHFNSKGPIMRTKSTPFELVQQRDTQELDNKENVSCLESQPHNSRLEQAQKARHVSSAELNYSLLSDSQHPMCNASDKKRPDSCALNVHSYISLEDPYFLALSPSSAGSKMSLDLPEKADGNVLPCSSLPASSATLFSCYNSHDSLALSPPTSCPPRNPETAVVATSPRIDDEVPPPLPERTPESFIVLEEAGEFSLNDPKSLSSVVEAKVGTSLEWSGTSESKTSDDTVRLRPTKSVKLRSPKSDLHQDRSSPPPPPLPERTLESFILADEDCMQAQPIENYSTSCPNTMENSTSSKQTLKTPGKGFTRTKSLKILRNVKKSICNSSPPNKPADSVQSNCSSSFLNFGMCVIF</sequence>
<evidence type="ECO:0000256" key="4">
    <source>
        <dbReference type="SAM" id="MobiDB-lite"/>
    </source>
</evidence>
<evidence type="ECO:0000259" key="5">
    <source>
        <dbReference type="PROSITE" id="PS50055"/>
    </source>
</evidence>
<dbReference type="GO" id="GO:0004726">
    <property type="term" value="F:non-membrane spanning protein tyrosine phosphatase activity"/>
    <property type="evidence" value="ECO:0007669"/>
    <property type="project" value="InterPro"/>
</dbReference>
<dbReference type="PRINTS" id="PR00700">
    <property type="entry name" value="PRTYPHPHTASE"/>
</dbReference>
<organism evidence="6 7">
    <name type="scientific">Ailuropoda melanoleuca</name>
    <name type="common">Giant panda</name>
    <dbReference type="NCBI Taxonomy" id="9646"/>
    <lineage>
        <taxon>Eukaryota</taxon>
        <taxon>Metazoa</taxon>
        <taxon>Chordata</taxon>
        <taxon>Craniata</taxon>
        <taxon>Vertebrata</taxon>
        <taxon>Euteleostomi</taxon>
        <taxon>Mammalia</taxon>
        <taxon>Eutheria</taxon>
        <taxon>Laurasiatheria</taxon>
        <taxon>Carnivora</taxon>
        <taxon>Caniformia</taxon>
        <taxon>Ursidae</taxon>
        <taxon>Ailuropoda</taxon>
    </lineage>
</organism>
<dbReference type="GO" id="GO:0050852">
    <property type="term" value="P:T cell receptor signaling pathway"/>
    <property type="evidence" value="ECO:0007669"/>
    <property type="project" value="TreeGrafter"/>
</dbReference>
<dbReference type="Ensembl" id="ENSAMET00000031758.1">
    <property type="protein sequence ID" value="ENSAMEP00000030322.1"/>
    <property type="gene ID" value="ENSAMEG00000003307.2"/>
</dbReference>
<feature type="compositionally biased region" description="Polar residues" evidence="4">
    <location>
        <begin position="595"/>
        <end position="612"/>
    </location>
</feature>
<dbReference type="InterPro" id="IPR029021">
    <property type="entry name" value="Prot-tyrosine_phosphatase-like"/>
</dbReference>
<proteinExistence type="predicted"/>
<keyword evidence="2" id="KW-0378">Hydrolase</keyword>
<dbReference type="GO" id="GO:0005634">
    <property type="term" value="C:nucleus"/>
    <property type="evidence" value="ECO:0007669"/>
    <property type="project" value="TreeGrafter"/>
</dbReference>
<evidence type="ECO:0000256" key="3">
    <source>
        <dbReference type="ARBA" id="ARBA00022912"/>
    </source>
</evidence>
<evidence type="ECO:0000313" key="7">
    <source>
        <dbReference type="Proteomes" id="UP000008912"/>
    </source>
</evidence>
<name>A0A7N5JYZ4_AILME</name>
<dbReference type="GO" id="GO:0005737">
    <property type="term" value="C:cytoplasm"/>
    <property type="evidence" value="ECO:0007669"/>
    <property type="project" value="TreeGrafter"/>
</dbReference>
<evidence type="ECO:0000256" key="2">
    <source>
        <dbReference type="ARBA" id="ARBA00022801"/>
    </source>
</evidence>
<feature type="domain" description="Tyrosine-protein phosphatase" evidence="5">
    <location>
        <begin position="24"/>
        <end position="152"/>
    </location>
</feature>
<dbReference type="PANTHER" id="PTHR45983">
    <property type="entry name" value="TYROSINE PHOSPHATSE N18, PUTATIVE-RELATED"/>
    <property type="match status" value="1"/>
</dbReference>
<dbReference type="SUPFAM" id="SSF52799">
    <property type="entry name" value="(Phosphotyrosine protein) phosphatases II"/>
    <property type="match status" value="1"/>
</dbReference>
<dbReference type="InterPro" id="IPR047170">
    <property type="entry name" value="PTN12/18/22"/>
</dbReference>
<dbReference type="PANTHER" id="PTHR45983:SF1">
    <property type="entry name" value="TYROSINE-PROTEIN PHOSPHATASE NON-RECEPTOR TYPE 22"/>
    <property type="match status" value="1"/>
</dbReference>
<keyword evidence="7" id="KW-1185">Reference proteome</keyword>
<reference evidence="6" key="3">
    <citation type="submission" date="2025-09" db="UniProtKB">
        <authorList>
            <consortium name="Ensembl"/>
        </authorList>
    </citation>
    <scope>IDENTIFICATION</scope>
</reference>
<keyword evidence="3" id="KW-0904">Protein phosphatase</keyword>
<dbReference type="AlphaFoldDB" id="A0A7N5JYZ4"/>
<dbReference type="PROSITE" id="PS50055">
    <property type="entry name" value="TYR_PHOSPHATASE_PTP"/>
    <property type="match status" value="1"/>
</dbReference>
<protein>
    <recommendedName>
        <fullName evidence="1">protein-tyrosine-phosphatase</fullName>
        <ecNumber evidence="1">3.1.3.48</ecNumber>
    </recommendedName>
</protein>
<accession>A0A7N5JYZ4</accession>
<evidence type="ECO:0000313" key="6">
    <source>
        <dbReference type="Ensembl" id="ENSAMEP00000030322.1"/>
    </source>
</evidence>
<dbReference type="Pfam" id="PF00102">
    <property type="entry name" value="Y_phosphatase"/>
    <property type="match status" value="2"/>
</dbReference>
<dbReference type="SMART" id="SM00194">
    <property type="entry name" value="PTPc"/>
    <property type="match status" value="1"/>
</dbReference>
<evidence type="ECO:0000256" key="1">
    <source>
        <dbReference type="ARBA" id="ARBA00013064"/>
    </source>
</evidence>
<feature type="compositionally biased region" description="Basic residues" evidence="4">
    <location>
        <begin position="543"/>
        <end position="552"/>
    </location>
</feature>